<dbReference type="GO" id="GO:0003676">
    <property type="term" value="F:nucleic acid binding"/>
    <property type="evidence" value="ECO:0007669"/>
    <property type="project" value="InterPro"/>
</dbReference>
<protein>
    <recommendedName>
        <fullName evidence="7">Transcription termination factor 3, mitochondrial</fullName>
    </recommendedName>
    <alternativeName>
        <fullName evidence="8">mTERF domain-containing protein 1, mitochondrial</fullName>
    </alternativeName>
</protein>
<dbReference type="GO" id="GO:0061668">
    <property type="term" value="P:mitochondrial ribosome assembly"/>
    <property type="evidence" value="ECO:0007669"/>
    <property type="project" value="TreeGrafter"/>
</dbReference>
<evidence type="ECO:0000256" key="4">
    <source>
        <dbReference type="ARBA" id="ARBA00023015"/>
    </source>
</evidence>
<dbReference type="SMART" id="SM00733">
    <property type="entry name" value="Mterf"/>
    <property type="match status" value="5"/>
</dbReference>
<dbReference type="GO" id="GO:0006355">
    <property type="term" value="P:regulation of DNA-templated transcription"/>
    <property type="evidence" value="ECO:0007669"/>
    <property type="project" value="UniProtKB-ARBA"/>
</dbReference>
<name>A0AAD1S181_PELCU</name>
<dbReference type="AlphaFoldDB" id="A0AAD1S181"/>
<dbReference type="EMBL" id="OW240915">
    <property type="protein sequence ID" value="CAH2285635.1"/>
    <property type="molecule type" value="Genomic_DNA"/>
</dbReference>
<dbReference type="GO" id="GO:0005739">
    <property type="term" value="C:mitochondrion"/>
    <property type="evidence" value="ECO:0007669"/>
    <property type="project" value="UniProtKB-SubCell"/>
</dbReference>
<dbReference type="InterPro" id="IPR038538">
    <property type="entry name" value="MTERF_sf"/>
</dbReference>
<evidence type="ECO:0000256" key="2">
    <source>
        <dbReference type="ARBA" id="ARBA00007692"/>
    </source>
</evidence>
<keyword evidence="4" id="KW-0805">Transcription regulation</keyword>
<organism evidence="9 10">
    <name type="scientific">Pelobates cultripes</name>
    <name type="common">Western spadefoot toad</name>
    <dbReference type="NCBI Taxonomy" id="61616"/>
    <lineage>
        <taxon>Eukaryota</taxon>
        <taxon>Metazoa</taxon>
        <taxon>Chordata</taxon>
        <taxon>Craniata</taxon>
        <taxon>Vertebrata</taxon>
        <taxon>Euteleostomi</taxon>
        <taxon>Amphibia</taxon>
        <taxon>Batrachia</taxon>
        <taxon>Anura</taxon>
        <taxon>Pelobatoidea</taxon>
        <taxon>Pelobatidae</taxon>
        <taxon>Pelobates</taxon>
    </lineage>
</organism>
<dbReference type="Gene3D" id="1.25.70.10">
    <property type="entry name" value="Transcription termination factor 3, mitochondrial"/>
    <property type="match status" value="1"/>
</dbReference>
<gene>
    <name evidence="9" type="ORF">PECUL_23A051516</name>
</gene>
<dbReference type="InterPro" id="IPR003690">
    <property type="entry name" value="MTERF"/>
</dbReference>
<comment type="subcellular location">
    <subcellularLocation>
        <location evidence="1">Mitochondrion</location>
    </subcellularLocation>
</comment>
<dbReference type="Proteomes" id="UP001295444">
    <property type="component" value="Chromosome 04"/>
</dbReference>
<sequence length="426" mass="48989">MMEDRDTEKMALAVCRISRCPLLNLSNYVSFSNTIRDSAAIAQTILKRKETAQVRHFVSQFNIIDTTRSCISLSGKRFAQFSTQIETPVCHPDSNLPSASLHLKQENAVLPIIQTEALPEDLEGAPPLSPLEEITENEAAQIEIDIPIPPESFSLRDYVDRSETLQKLVLLGVDLSKIERRPNVANFLLRLDFEKDVSKVLFFLKDVGLEDNQLGQFLTKNPFILSEDLDNLQKRVAYLRIKKFSKEAISRIVARAPYLLNFSVERLDNRLGFFQKELGLSAEKTRDLITRFPRMVTGSLEPIRENLKVFEIELGFRKNEIQHIALRVPRILTNHKNRLTETFDYVHNEMGIPHHMIAKFPQVFNTKHLRLKERHQFLTFLGRATYDPLQPNYVSLDRLASLPDNLFCEEVAKATVEELETFLKTL</sequence>
<dbReference type="FunFam" id="1.25.70.10:FF:000002">
    <property type="entry name" value="transcription termination factor 3, mitochondrial"/>
    <property type="match status" value="1"/>
</dbReference>
<keyword evidence="10" id="KW-1185">Reference proteome</keyword>
<evidence type="ECO:0000313" key="9">
    <source>
        <dbReference type="EMBL" id="CAH2285635.1"/>
    </source>
</evidence>
<keyword evidence="3" id="KW-0809">Transit peptide</keyword>
<proteinExistence type="inferred from homology"/>
<keyword evidence="6" id="KW-0804">Transcription</keyword>
<evidence type="ECO:0000256" key="6">
    <source>
        <dbReference type="ARBA" id="ARBA00023163"/>
    </source>
</evidence>
<evidence type="ECO:0000256" key="1">
    <source>
        <dbReference type="ARBA" id="ARBA00004173"/>
    </source>
</evidence>
<comment type="similarity">
    <text evidence="2">Belongs to the mTERF family.</text>
</comment>
<evidence type="ECO:0000256" key="3">
    <source>
        <dbReference type="ARBA" id="ARBA00022946"/>
    </source>
</evidence>
<evidence type="ECO:0000313" key="10">
    <source>
        <dbReference type="Proteomes" id="UP001295444"/>
    </source>
</evidence>
<evidence type="ECO:0000256" key="5">
    <source>
        <dbReference type="ARBA" id="ARBA00023128"/>
    </source>
</evidence>
<accession>A0AAD1S181</accession>
<evidence type="ECO:0000256" key="8">
    <source>
        <dbReference type="ARBA" id="ARBA00081775"/>
    </source>
</evidence>
<evidence type="ECO:0000256" key="7">
    <source>
        <dbReference type="ARBA" id="ARBA00071275"/>
    </source>
</evidence>
<dbReference type="Pfam" id="PF02536">
    <property type="entry name" value="mTERF"/>
    <property type="match status" value="1"/>
</dbReference>
<dbReference type="PANTHER" id="PTHR13068:SF194">
    <property type="entry name" value="TRANSCRIPTION TERMINATION FACTOR 3, MITOCHONDRIAL"/>
    <property type="match status" value="1"/>
</dbReference>
<keyword evidence="5" id="KW-0496">Mitochondrion</keyword>
<reference evidence="9" key="1">
    <citation type="submission" date="2022-03" db="EMBL/GenBank/DDBJ databases">
        <authorList>
            <person name="Alioto T."/>
            <person name="Alioto T."/>
            <person name="Gomez Garrido J."/>
        </authorList>
    </citation>
    <scope>NUCLEOTIDE SEQUENCE</scope>
</reference>
<dbReference type="PANTHER" id="PTHR13068">
    <property type="entry name" value="CGI-12 PROTEIN-RELATED"/>
    <property type="match status" value="1"/>
</dbReference>
<dbReference type="GO" id="GO:0006390">
    <property type="term" value="P:mitochondrial transcription"/>
    <property type="evidence" value="ECO:0007669"/>
    <property type="project" value="TreeGrafter"/>
</dbReference>